<dbReference type="SUPFAM" id="SSF48431">
    <property type="entry name" value="Lipovitellin-phosvitin complex, superhelical domain"/>
    <property type="match status" value="1"/>
</dbReference>
<dbReference type="PATRIC" id="fig|1217691.3.peg.554"/>
<accession>R8YQ20</accession>
<protein>
    <recommendedName>
        <fullName evidence="5">HEAT repeat domain-containing protein</fullName>
    </recommendedName>
</protein>
<proteinExistence type="predicted"/>
<dbReference type="HOGENOM" id="CLU_859517_0_0_6"/>
<keyword evidence="2" id="KW-0812">Transmembrane</keyword>
<evidence type="ECO:0000256" key="1">
    <source>
        <dbReference type="SAM" id="MobiDB-lite"/>
    </source>
</evidence>
<evidence type="ECO:0000256" key="2">
    <source>
        <dbReference type="SAM" id="Phobius"/>
    </source>
</evidence>
<dbReference type="Proteomes" id="UP000014024">
    <property type="component" value="Unassembled WGS sequence"/>
</dbReference>
<gene>
    <name evidence="3" type="ORF">F931_00556</name>
</gene>
<dbReference type="Gene3D" id="1.25.10.10">
    <property type="entry name" value="Leucine-rich Repeat Variant"/>
    <property type="match status" value="1"/>
</dbReference>
<feature type="transmembrane region" description="Helical" evidence="2">
    <location>
        <begin position="12"/>
        <end position="31"/>
    </location>
</feature>
<dbReference type="AlphaFoldDB" id="R8YQ20"/>
<reference evidence="3 4" key="1">
    <citation type="submission" date="2013-02" db="EMBL/GenBank/DDBJ databases">
        <title>The Genome Sequence of Acinetobacter sp. ANC 4050.</title>
        <authorList>
            <consortium name="The Broad Institute Genome Sequencing Platform"/>
            <consortium name="The Broad Institute Genome Sequencing Center for Infectious Disease"/>
            <person name="Cerqueira G."/>
            <person name="Feldgarden M."/>
            <person name="Courvalin P."/>
            <person name="Perichon B."/>
            <person name="Grillot-Courvalin C."/>
            <person name="Clermont D."/>
            <person name="Rocha E."/>
            <person name="Yoon E.-J."/>
            <person name="Nemec A."/>
            <person name="Walker B."/>
            <person name="Young S.K."/>
            <person name="Zeng Q."/>
            <person name="Gargeya S."/>
            <person name="Fitzgerald M."/>
            <person name="Haas B."/>
            <person name="Abouelleil A."/>
            <person name="Alvarado L."/>
            <person name="Arachchi H.M."/>
            <person name="Berlin A.M."/>
            <person name="Chapman S.B."/>
            <person name="Dewar J."/>
            <person name="Goldberg J."/>
            <person name="Griggs A."/>
            <person name="Gujja S."/>
            <person name="Hansen M."/>
            <person name="Howarth C."/>
            <person name="Imamovic A."/>
            <person name="Larimer J."/>
            <person name="McCowan C."/>
            <person name="Murphy C."/>
            <person name="Neiman D."/>
            <person name="Pearson M."/>
            <person name="Priest M."/>
            <person name="Roberts A."/>
            <person name="Saif S."/>
            <person name="Shea T."/>
            <person name="Sisk P."/>
            <person name="Sykes S."/>
            <person name="Wortman J."/>
            <person name="Nusbaum C."/>
            <person name="Birren B."/>
        </authorList>
    </citation>
    <scope>NUCLEOTIDE SEQUENCE [LARGE SCALE GENOMIC DNA]</scope>
    <source>
        <strain evidence="3 4">ANC 4050</strain>
    </source>
</reference>
<evidence type="ECO:0000313" key="4">
    <source>
        <dbReference type="Proteomes" id="UP000014024"/>
    </source>
</evidence>
<keyword evidence="2" id="KW-1133">Transmembrane helix</keyword>
<dbReference type="InterPro" id="IPR011030">
    <property type="entry name" value="Lipovitellin_superhlx_dom"/>
</dbReference>
<sequence>MKNVSSMKNNRKLIYFVFTVVVLALIGFFVFSQQNDMGIQNDENQIKEKTNINANSALVNNESSENTQNLPYGSPPKWAQSMMAINDNSSYTREDKIHKLADLLKQNESNSDALSALLISLTALNPLEAVNDIIPYLKNTNPKVQSAALGALNNASLLTEKEHELKKSLPENEAVRKRIAESVNELKAASTTSDEVKQALISTYASTNPSSKDTHAMNQEILKQDEISPNESSFVASSVLNGKEFSGTLSVLDKKDSAVKDSVINSIGTSIAENPDVISVPSTQQRTELMNFIRNNPPQGSRDNYSSQKDQWNNTLNILESRS</sequence>
<feature type="region of interest" description="Disordered" evidence="1">
    <location>
        <begin position="294"/>
        <end position="323"/>
    </location>
</feature>
<name>R8YQ20_ACIPI</name>
<evidence type="ECO:0000313" key="3">
    <source>
        <dbReference type="EMBL" id="EOQ71490.1"/>
    </source>
</evidence>
<dbReference type="EMBL" id="APQM01000001">
    <property type="protein sequence ID" value="EOQ71490.1"/>
    <property type="molecule type" value="Genomic_DNA"/>
</dbReference>
<evidence type="ECO:0008006" key="5">
    <source>
        <dbReference type="Google" id="ProtNLM"/>
    </source>
</evidence>
<organism evidence="3 4">
    <name type="scientific">Acinetobacter pittii ANC 4050</name>
    <dbReference type="NCBI Taxonomy" id="1217691"/>
    <lineage>
        <taxon>Bacteria</taxon>
        <taxon>Pseudomonadati</taxon>
        <taxon>Pseudomonadota</taxon>
        <taxon>Gammaproteobacteria</taxon>
        <taxon>Moraxellales</taxon>
        <taxon>Moraxellaceae</taxon>
        <taxon>Acinetobacter</taxon>
        <taxon>Acinetobacter calcoaceticus/baumannii complex</taxon>
    </lineage>
</organism>
<comment type="caution">
    <text evidence="3">The sequence shown here is derived from an EMBL/GenBank/DDBJ whole genome shotgun (WGS) entry which is preliminary data.</text>
</comment>
<dbReference type="InterPro" id="IPR011989">
    <property type="entry name" value="ARM-like"/>
</dbReference>
<keyword evidence="2" id="KW-0472">Membrane</keyword>